<dbReference type="InterPro" id="IPR036291">
    <property type="entry name" value="NAD(P)-bd_dom_sf"/>
</dbReference>
<keyword evidence="3" id="KW-1185">Reference proteome</keyword>
<protein>
    <submittedName>
        <fullName evidence="2">Uncharacterized protein YbjT (DUF2867 family)</fullName>
    </submittedName>
</protein>
<comment type="caution">
    <text evidence="2">The sequence shown here is derived from an EMBL/GenBank/DDBJ whole genome shotgun (WGS) entry which is preliminary data.</text>
</comment>
<gene>
    <name evidence="2" type="ORF">HEB94_002137</name>
</gene>
<dbReference type="InterPro" id="IPR016040">
    <property type="entry name" value="NAD(P)-bd_dom"/>
</dbReference>
<dbReference type="EMBL" id="JADBEM010000001">
    <property type="protein sequence ID" value="MBE1605289.1"/>
    <property type="molecule type" value="Genomic_DNA"/>
</dbReference>
<evidence type="ECO:0000313" key="2">
    <source>
        <dbReference type="EMBL" id="MBE1605289.1"/>
    </source>
</evidence>
<evidence type="ECO:0000313" key="3">
    <source>
        <dbReference type="Proteomes" id="UP000638648"/>
    </source>
</evidence>
<dbReference type="AlphaFoldDB" id="A0A927MRE3"/>
<sequence length="255" mass="26740">MSVSKFAVAGATGRLGRHVVDVLAERGDQVVRMSRATGVDIITGEGLAEALTGVDVIIDVASWHASDQEAATEFFRTATRNLHEFGQKAGVGQIVVVSIIGTDRATAGFIAAQQVHEEANVSGPLPARILRAAQFHEFVGQLLDWRQGDVAYVPALPTQLVSCRTVAEELVDLATDADAPTQPAPGTPIPEIAGPRKETMAEAATLLGTRRGIKVVGVDNSGLPDAELAASGAFLPGPHAKLAGPSFQEWLDIQP</sequence>
<dbReference type="Proteomes" id="UP000638648">
    <property type="component" value="Unassembled WGS sequence"/>
</dbReference>
<accession>A0A927MRE3</accession>
<dbReference type="Pfam" id="PF13460">
    <property type="entry name" value="NAD_binding_10"/>
    <property type="match status" value="1"/>
</dbReference>
<dbReference type="RefSeq" id="WP_192749653.1">
    <property type="nucleotide sequence ID" value="NZ_BAABJL010000001.1"/>
</dbReference>
<reference evidence="2" key="1">
    <citation type="submission" date="2020-10" db="EMBL/GenBank/DDBJ databases">
        <title>Sequencing the genomes of 1000 actinobacteria strains.</title>
        <authorList>
            <person name="Klenk H.-P."/>
        </authorList>
    </citation>
    <scope>NUCLEOTIDE SEQUENCE</scope>
    <source>
        <strain evidence="2">DSM 45354</strain>
    </source>
</reference>
<dbReference type="Gene3D" id="3.40.50.720">
    <property type="entry name" value="NAD(P)-binding Rossmann-like Domain"/>
    <property type="match status" value="1"/>
</dbReference>
<organism evidence="2 3">
    <name type="scientific">Actinopolymorpha pittospori</name>
    <dbReference type="NCBI Taxonomy" id="648752"/>
    <lineage>
        <taxon>Bacteria</taxon>
        <taxon>Bacillati</taxon>
        <taxon>Actinomycetota</taxon>
        <taxon>Actinomycetes</taxon>
        <taxon>Propionibacteriales</taxon>
        <taxon>Actinopolymorphaceae</taxon>
        <taxon>Actinopolymorpha</taxon>
    </lineage>
</organism>
<proteinExistence type="predicted"/>
<name>A0A927MRE3_9ACTN</name>
<feature type="domain" description="NAD(P)-binding" evidence="1">
    <location>
        <begin position="10"/>
        <end position="110"/>
    </location>
</feature>
<dbReference type="SUPFAM" id="SSF51735">
    <property type="entry name" value="NAD(P)-binding Rossmann-fold domains"/>
    <property type="match status" value="1"/>
</dbReference>
<evidence type="ECO:0000259" key="1">
    <source>
        <dbReference type="Pfam" id="PF13460"/>
    </source>
</evidence>